<proteinExistence type="predicted"/>
<organism evidence="2">
    <name type="scientific">Caenorhabditis brenneri</name>
    <name type="common">Nematode worm</name>
    <dbReference type="NCBI Taxonomy" id="135651"/>
    <lineage>
        <taxon>Eukaryota</taxon>
        <taxon>Metazoa</taxon>
        <taxon>Ecdysozoa</taxon>
        <taxon>Nematoda</taxon>
        <taxon>Chromadorea</taxon>
        <taxon>Rhabditida</taxon>
        <taxon>Rhabditina</taxon>
        <taxon>Rhabditomorpha</taxon>
        <taxon>Rhabditoidea</taxon>
        <taxon>Rhabditidae</taxon>
        <taxon>Peloderinae</taxon>
        <taxon>Caenorhabditis</taxon>
    </lineage>
</organism>
<evidence type="ECO:0000313" key="2">
    <source>
        <dbReference type="Proteomes" id="UP000008068"/>
    </source>
</evidence>
<reference evidence="2" key="1">
    <citation type="submission" date="2011-07" db="EMBL/GenBank/DDBJ databases">
        <authorList>
            <consortium name="Caenorhabditis brenneri Sequencing and Analysis Consortium"/>
            <person name="Wilson R.K."/>
        </authorList>
    </citation>
    <scope>NUCLEOTIDE SEQUENCE [LARGE SCALE GENOMIC DNA]</scope>
    <source>
        <strain evidence="2">PB2801</strain>
    </source>
</reference>
<name>G0NHC3_CAEBE</name>
<dbReference type="OMA" id="IPSEVNM"/>
<dbReference type="EMBL" id="GL379884">
    <property type="protein sequence ID" value="EGT60373.1"/>
    <property type="molecule type" value="Genomic_DNA"/>
</dbReference>
<dbReference type="InParanoid" id="G0NHC3"/>
<dbReference type="AlphaFoldDB" id="G0NHC3"/>
<dbReference type="eggNOG" id="ENOG502TIBJ">
    <property type="taxonomic scope" value="Eukaryota"/>
</dbReference>
<sequence>MAPCMMPQDCPCIHRGTFDSDWLQANKPAIFNQYSQYEFSTPEVTYPECTAIIATCLPNAKIAYLYTNGTLSLDQVNPLVLDEIYCKDGHWLKTGFDWTDINGIDNNIKSTNISCYHKK</sequence>
<dbReference type="HOGENOM" id="CLU_1836883_0_0_1"/>
<accession>G0NHC3</accession>
<evidence type="ECO:0000313" key="1">
    <source>
        <dbReference type="EMBL" id="EGT60373.1"/>
    </source>
</evidence>
<keyword evidence="2" id="KW-1185">Reference proteome</keyword>
<dbReference type="OrthoDB" id="5799690at2759"/>
<dbReference type="Proteomes" id="UP000008068">
    <property type="component" value="Unassembled WGS sequence"/>
</dbReference>
<gene>
    <name evidence="1" type="primary">Cbn-nhr-266</name>
    <name evidence="1" type="ORF">CAEBREN_25769</name>
</gene>
<protein>
    <submittedName>
        <fullName evidence="1">CBN-NHR-266 protein</fullName>
    </submittedName>
</protein>